<dbReference type="GO" id="GO:0006281">
    <property type="term" value="P:DNA repair"/>
    <property type="evidence" value="ECO:0007669"/>
    <property type="project" value="UniProtKB-ARBA"/>
</dbReference>
<name>A0A6P5AJ94_BRABE</name>
<dbReference type="InterPro" id="IPR001965">
    <property type="entry name" value="Znf_PHD"/>
</dbReference>
<dbReference type="Proteomes" id="UP000515135">
    <property type="component" value="Unplaced"/>
</dbReference>
<keyword evidence="1" id="KW-0479">Metal-binding</keyword>
<dbReference type="Gene3D" id="3.30.40.10">
    <property type="entry name" value="Zinc/RING finger domain, C3HC4 (zinc finger)"/>
    <property type="match status" value="1"/>
</dbReference>
<dbReference type="SUPFAM" id="SSF52980">
    <property type="entry name" value="Restriction endonuclease-like"/>
    <property type="match status" value="1"/>
</dbReference>
<organism evidence="7 8">
    <name type="scientific">Branchiostoma belcheri</name>
    <name type="common">Amphioxus</name>
    <dbReference type="NCBI Taxonomy" id="7741"/>
    <lineage>
        <taxon>Eukaryota</taxon>
        <taxon>Metazoa</taxon>
        <taxon>Chordata</taxon>
        <taxon>Cephalochordata</taxon>
        <taxon>Leptocardii</taxon>
        <taxon>Amphioxiformes</taxon>
        <taxon>Branchiostomatidae</taxon>
        <taxon>Branchiostoma</taxon>
    </lineage>
</organism>
<dbReference type="KEGG" id="bbel:109484400"/>
<dbReference type="InterPro" id="IPR011011">
    <property type="entry name" value="Znf_FYVE_PHD"/>
</dbReference>
<dbReference type="InterPro" id="IPR013083">
    <property type="entry name" value="Znf_RING/FYVE/PHD"/>
</dbReference>
<dbReference type="InterPro" id="IPR019786">
    <property type="entry name" value="Zinc_finger_PHD-type_CS"/>
</dbReference>
<dbReference type="GeneID" id="109484400"/>
<evidence type="ECO:0000259" key="6">
    <source>
        <dbReference type="PROSITE" id="PS50016"/>
    </source>
</evidence>
<dbReference type="SMART" id="SM00249">
    <property type="entry name" value="PHD"/>
    <property type="match status" value="1"/>
</dbReference>
<feature type="domain" description="PHD-type" evidence="6">
    <location>
        <begin position="383"/>
        <end position="442"/>
    </location>
</feature>
<dbReference type="InterPro" id="IPR011335">
    <property type="entry name" value="Restrct_endonuc-II-like"/>
</dbReference>
<dbReference type="InterPro" id="IPR019080">
    <property type="entry name" value="YqaJ_viral_recombinase"/>
</dbReference>
<evidence type="ECO:0000256" key="5">
    <source>
        <dbReference type="SAM" id="MobiDB-lite"/>
    </source>
</evidence>
<dbReference type="PANTHER" id="PTHR47526:SF3">
    <property type="entry name" value="PHD-TYPE DOMAIN-CONTAINING PROTEIN"/>
    <property type="match status" value="1"/>
</dbReference>
<feature type="compositionally biased region" description="Low complexity" evidence="5">
    <location>
        <begin position="330"/>
        <end position="342"/>
    </location>
</feature>
<gene>
    <name evidence="8" type="primary">LOC109484400</name>
</gene>
<dbReference type="SUPFAM" id="SSF57903">
    <property type="entry name" value="FYVE/PHD zinc finger"/>
    <property type="match status" value="1"/>
</dbReference>
<dbReference type="Pfam" id="PF09588">
    <property type="entry name" value="YqaJ"/>
    <property type="match status" value="1"/>
</dbReference>
<evidence type="ECO:0000256" key="3">
    <source>
        <dbReference type="ARBA" id="ARBA00022833"/>
    </source>
</evidence>
<protein>
    <submittedName>
        <fullName evidence="8">Uncharacterized protein LOC109484400</fullName>
    </submittedName>
</protein>
<sequence>MNSTRKRLFQPLEDRHQLPDISNRDRLAKSLRRAVPEAVLFTALEKQAHKENVESGQPLSPQHLFMDAMAKPYTQDSTTEFISSLVISKDDVAVLEKATRGQSSSPIWTMARRGRLTASNFYSIYTKVQSIKKRPGTSADALLGKLMGYSRTSETLTAIKYGREMEADAKQALFEVFDEEHQEACCEPVGLVLSEQRAFLGASPDAVLSCKCHGQRVAELKCPMSCKDTAPSPTILPYLYESGDGLKLKTNHGYYAQCQGQMALTGYKLCSFYVYSPHGSIHIPVKFNKTYWEEIRDALDYFFKEYVAPELLTGRLKRELDASASGEVATSSTNHNTPSTSSAVPGTADTSHGLIPTFDGINLCQTVSPLANSSTATVSVLSPVICPICAHPCLEQCSRFTEGSVGCDTCNMWFHFTCVGIQNDQQVDNLPTLWQCSACAHGLNKINPSVQK</sequence>
<proteinExistence type="predicted"/>
<accession>A0A6P5AJ94</accession>
<dbReference type="AlphaFoldDB" id="A0A6P5AJ94"/>
<keyword evidence="2 4" id="KW-0863">Zinc-finger</keyword>
<dbReference type="CDD" id="cd22343">
    <property type="entry name" value="PDDEXK_lambda_exonuclease-like"/>
    <property type="match status" value="1"/>
</dbReference>
<keyword evidence="3" id="KW-0862">Zinc</keyword>
<dbReference type="InterPro" id="IPR019787">
    <property type="entry name" value="Znf_PHD-finger"/>
</dbReference>
<dbReference type="PROSITE" id="PS01359">
    <property type="entry name" value="ZF_PHD_1"/>
    <property type="match status" value="1"/>
</dbReference>
<dbReference type="OrthoDB" id="6062130at2759"/>
<dbReference type="PANTHER" id="PTHR47526">
    <property type="entry name" value="ATP-DEPENDENT DNA HELICASE"/>
    <property type="match status" value="1"/>
</dbReference>
<evidence type="ECO:0000256" key="4">
    <source>
        <dbReference type="PROSITE-ProRule" id="PRU00146"/>
    </source>
</evidence>
<dbReference type="PROSITE" id="PS50016">
    <property type="entry name" value="ZF_PHD_2"/>
    <property type="match status" value="1"/>
</dbReference>
<dbReference type="RefSeq" id="XP_019643207.1">
    <property type="nucleotide sequence ID" value="XM_019787648.1"/>
</dbReference>
<reference evidence="8" key="1">
    <citation type="submission" date="2025-08" db="UniProtKB">
        <authorList>
            <consortium name="RefSeq"/>
        </authorList>
    </citation>
    <scope>IDENTIFICATION</scope>
    <source>
        <tissue evidence="8">Gonad</tissue>
    </source>
</reference>
<evidence type="ECO:0000256" key="2">
    <source>
        <dbReference type="ARBA" id="ARBA00022771"/>
    </source>
</evidence>
<evidence type="ECO:0000313" key="7">
    <source>
        <dbReference type="Proteomes" id="UP000515135"/>
    </source>
</evidence>
<keyword evidence="7" id="KW-1185">Reference proteome</keyword>
<dbReference type="GO" id="GO:0008270">
    <property type="term" value="F:zinc ion binding"/>
    <property type="evidence" value="ECO:0007669"/>
    <property type="project" value="UniProtKB-KW"/>
</dbReference>
<evidence type="ECO:0000256" key="1">
    <source>
        <dbReference type="ARBA" id="ARBA00022723"/>
    </source>
</evidence>
<evidence type="ECO:0000313" key="8">
    <source>
        <dbReference type="RefSeq" id="XP_019643207.1"/>
    </source>
</evidence>
<feature type="region of interest" description="Disordered" evidence="5">
    <location>
        <begin position="327"/>
        <end position="346"/>
    </location>
</feature>
<dbReference type="Gene3D" id="3.90.320.10">
    <property type="match status" value="1"/>
</dbReference>
<dbReference type="InterPro" id="IPR011604">
    <property type="entry name" value="PDDEXK-like_dom_sf"/>
</dbReference>